<feature type="compositionally biased region" description="Polar residues" evidence="1">
    <location>
        <begin position="419"/>
        <end position="433"/>
    </location>
</feature>
<feature type="region of interest" description="Disordered" evidence="1">
    <location>
        <begin position="419"/>
        <end position="455"/>
    </location>
</feature>
<sequence length="455" mass="50750">MDGFAEGLLAGFSTVDNAMQNRKALGLREAALAQQQKNADRNYELAQDEFGYRKETSDRDYKHTLDRDKIDDDFKNRELGLKQREANSRIGIASQQLAMQKKEFDFRMNNAKYLQDMQQWEPHTRIIENLIAQGKVQEAREYAKNNNMPLTIPVVKMLNDTGYTQSILSGGQKLHSIMSSPDAHKDPMATLNAINDNRDEIAPLLQTEADRAIGQIDPTTGQKIVAAKFNHIAPVPDKNDPKHHSPDEVAVFIKVKYANGKEAIKPITENRSANPKDPVLRANIYGLLDSSSSRVVGAHKIMNSPQSGNYDDAITSAYQPQGLSKADIQKEEAKIYASAARGGSDGQVAVDQFEANLGIPGAKERLQQAQATDTAKTWAGDDPVKKEFASVMLRNNPAVFIPGNEDDLRKSYQNFIDRNTNTQNELKDTSASGTAKYLRQRREQQQQSDFMYGSD</sequence>
<reference evidence="2" key="1">
    <citation type="submission" date="2018-06" db="EMBL/GenBank/DDBJ databases">
        <authorList>
            <person name="Ashton P.M."/>
            <person name="Dallman T."/>
            <person name="Nair S."/>
            <person name="De Pinna E."/>
            <person name="Peters T."/>
            <person name="Grant K."/>
        </authorList>
    </citation>
    <scope>NUCLEOTIDE SEQUENCE [LARGE SCALE GENOMIC DNA]</scope>
    <source>
        <strain evidence="2">449454</strain>
    </source>
</reference>
<gene>
    <name evidence="2" type="ORF">DOI44_23770</name>
</gene>
<organism evidence="2">
    <name type="scientific">Salmonella enterica subsp. enterica serovar Panama</name>
    <dbReference type="NCBI Taxonomy" id="29472"/>
    <lineage>
        <taxon>Bacteria</taxon>
        <taxon>Pseudomonadati</taxon>
        <taxon>Pseudomonadota</taxon>
        <taxon>Gammaproteobacteria</taxon>
        <taxon>Enterobacterales</taxon>
        <taxon>Enterobacteriaceae</taxon>
        <taxon>Salmonella</taxon>
    </lineage>
</organism>
<comment type="caution">
    <text evidence="2">The sequence shown here is derived from an EMBL/GenBank/DDBJ whole genome shotgun (WGS) entry which is preliminary data.</text>
</comment>
<evidence type="ECO:0000256" key="1">
    <source>
        <dbReference type="SAM" id="MobiDB-lite"/>
    </source>
</evidence>
<dbReference type="Proteomes" id="UP000839597">
    <property type="component" value="Unassembled WGS sequence"/>
</dbReference>
<accession>A0A5U8JCZ0</accession>
<name>A0A5U8JCZ0_SALET</name>
<evidence type="ECO:0000313" key="2">
    <source>
        <dbReference type="EMBL" id="EBR8435967.1"/>
    </source>
</evidence>
<dbReference type="EMBL" id="AAGTPA010000039">
    <property type="protein sequence ID" value="EBR8435967.1"/>
    <property type="molecule type" value="Genomic_DNA"/>
</dbReference>
<proteinExistence type="predicted"/>
<dbReference type="AlphaFoldDB" id="A0A5U8JCZ0"/>
<protein>
    <submittedName>
        <fullName evidence="2">Uncharacterized protein</fullName>
    </submittedName>
</protein>